<proteinExistence type="predicted"/>
<dbReference type="EMBL" id="FMWD01000002">
    <property type="protein sequence ID" value="SCZ53383.1"/>
    <property type="molecule type" value="Genomic_DNA"/>
</dbReference>
<evidence type="ECO:0008006" key="4">
    <source>
        <dbReference type="Google" id="ProtNLM"/>
    </source>
</evidence>
<reference evidence="2 3" key="1">
    <citation type="submission" date="2016-10" db="EMBL/GenBank/DDBJ databases">
        <authorList>
            <person name="de Groot N.N."/>
        </authorList>
    </citation>
    <scope>NUCLEOTIDE SEQUENCE [LARGE SCALE GENOMIC DNA]</scope>
    <source>
        <strain evidence="2 3">HLD2</strain>
    </source>
</reference>
<protein>
    <recommendedName>
        <fullName evidence="4">Sodium:proline symporter</fullName>
    </recommendedName>
</protein>
<feature type="transmembrane region" description="Helical" evidence="1">
    <location>
        <begin position="106"/>
        <end position="132"/>
    </location>
</feature>
<feature type="transmembrane region" description="Helical" evidence="1">
    <location>
        <begin position="73"/>
        <end position="99"/>
    </location>
</feature>
<organism evidence="2 3">
    <name type="scientific">Thiohalomonas denitrificans</name>
    <dbReference type="NCBI Taxonomy" id="415747"/>
    <lineage>
        <taxon>Bacteria</taxon>
        <taxon>Pseudomonadati</taxon>
        <taxon>Pseudomonadota</taxon>
        <taxon>Gammaproteobacteria</taxon>
        <taxon>Thiohalomonadales</taxon>
        <taxon>Thiohalomonadaceae</taxon>
        <taxon>Thiohalomonas</taxon>
    </lineage>
</organism>
<gene>
    <name evidence="2" type="ORF">SAMN03097708_00921</name>
</gene>
<name>A0A1G5PV25_9GAMM</name>
<dbReference type="STRING" id="415747.SAMN03097708_00921"/>
<keyword evidence="3" id="KW-1185">Reference proteome</keyword>
<evidence type="ECO:0000313" key="2">
    <source>
        <dbReference type="EMBL" id="SCZ53383.1"/>
    </source>
</evidence>
<sequence>MARTSAETYIERGSHPHWMPAVWGGLIAGVVFLIVEMALVATIGGGSLWGPPRMIAAIILGEGVLPPPATFDFGIVMAALVVHFALSIILGLVLAFLIFRLDLTWALAVGVGFGLAVYLVNFYISTAAFPWFAMARNGITIFAHLLFGFVLAWSYKALARRESNHHIEA</sequence>
<dbReference type="RefSeq" id="WP_217631895.1">
    <property type="nucleotide sequence ID" value="NZ_FMWD01000002.1"/>
</dbReference>
<dbReference type="AlphaFoldDB" id="A0A1G5PV25"/>
<accession>A0A1G5PV25</accession>
<keyword evidence="1" id="KW-0812">Transmembrane</keyword>
<feature type="transmembrane region" description="Helical" evidence="1">
    <location>
        <begin position="138"/>
        <end position="155"/>
    </location>
</feature>
<evidence type="ECO:0000256" key="1">
    <source>
        <dbReference type="SAM" id="Phobius"/>
    </source>
</evidence>
<dbReference type="Proteomes" id="UP000199648">
    <property type="component" value="Unassembled WGS sequence"/>
</dbReference>
<evidence type="ECO:0000313" key="3">
    <source>
        <dbReference type="Proteomes" id="UP000199648"/>
    </source>
</evidence>
<keyword evidence="1" id="KW-0472">Membrane</keyword>
<keyword evidence="1" id="KW-1133">Transmembrane helix</keyword>
<feature type="transmembrane region" description="Helical" evidence="1">
    <location>
        <begin position="21"/>
        <end position="44"/>
    </location>
</feature>